<gene>
    <name evidence="1" type="ORF">METZ01_LOCUS134678</name>
</gene>
<proteinExistence type="predicted"/>
<dbReference type="Gene3D" id="3.10.20.520">
    <property type="entry name" value="Phenylacetic acid degradation B"/>
    <property type="match status" value="1"/>
</dbReference>
<sequence>MIERVYDVFARKHRGDQLAHIGYVDALDDEMARVYAWKTYDEENWFEMCVIRRSNIIPVNRQDGPFSGSKGEGK</sequence>
<name>A0A381YY07_9ZZZZ</name>
<protein>
    <recommendedName>
        <fullName evidence="2">Phenylacetic acid degradation b</fullName>
    </recommendedName>
</protein>
<accession>A0A381YY07</accession>
<dbReference type="EMBL" id="UINC01019332">
    <property type="protein sequence ID" value="SVA81824.1"/>
    <property type="molecule type" value="Genomic_DNA"/>
</dbReference>
<evidence type="ECO:0000313" key="1">
    <source>
        <dbReference type="EMBL" id="SVA81824.1"/>
    </source>
</evidence>
<organism evidence="1">
    <name type="scientific">marine metagenome</name>
    <dbReference type="NCBI Taxonomy" id="408172"/>
    <lineage>
        <taxon>unclassified sequences</taxon>
        <taxon>metagenomes</taxon>
        <taxon>ecological metagenomes</taxon>
    </lineage>
</organism>
<evidence type="ECO:0008006" key="2">
    <source>
        <dbReference type="Google" id="ProtNLM"/>
    </source>
</evidence>
<dbReference type="InterPro" id="IPR038693">
    <property type="entry name" value="PaaB_sf"/>
</dbReference>
<dbReference type="AlphaFoldDB" id="A0A381YY07"/>
<reference evidence="1" key="1">
    <citation type="submission" date="2018-05" db="EMBL/GenBank/DDBJ databases">
        <authorList>
            <person name="Lanie J.A."/>
            <person name="Ng W.-L."/>
            <person name="Kazmierczak K.M."/>
            <person name="Andrzejewski T.M."/>
            <person name="Davidsen T.M."/>
            <person name="Wayne K.J."/>
            <person name="Tettelin H."/>
            <person name="Glass J.I."/>
            <person name="Rusch D."/>
            <person name="Podicherti R."/>
            <person name="Tsui H.-C.T."/>
            <person name="Winkler M.E."/>
        </authorList>
    </citation>
    <scope>NUCLEOTIDE SEQUENCE</scope>
</reference>